<keyword evidence="1" id="KW-0472">Membrane</keyword>
<dbReference type="Proteomes" id="UP001597338">
    <property type="component" value="Unassembled WGS sequence"/>
</dbReference>
<keyword evidence="1" id="KW-1133">Transmembrane helix</keyword>
<evidence type="ECO:0000256" key="1">
    <source>
        <dbReference type="SAM" id="Phobius"/>
    </source>
</evidence>
<feature type="transmembrane region" description="Helical" evidence="1">
    <location>
        <begin position="166"/>
        <end position="188"/>
    </location>
</feature>
<dbReference type="RefSeq" id="WP_377199906.1">
    <property type="nucleotide sequence ID" value="NZ_JBHUHF010000001.1"/>
</dbReference>
<sequence>MSSSTLHPRTARTTGLLYLALAVVAVPGFLVIRPMLFDPDSAAATLDHLVANEALARLGIGLELALVAVQALVGLWFYRLFRRVDSFAAGSLAAFGLMNAVAFLASAACLGAALELALAPPSAETAGGAQLLYVLGGSFWGVSALFFGLWLVPMGVLALRSGMPRPLGWTLVAGGGAYVLNAFVAYLAPDAEQIAAVLLIPATIGEFWMIGWLLWHSARTRPAPTNPVPAGVRRGL</sequence>
<reference evidence="3" key="1">
    <citation type="journal article" date="2019" name="Int. J. Syst. Evol. Microbiol.">
        <title>The Global Catalogue of Microorganisms (GCM) 10K type strain sequencing project: providing services to taxonomists for standard genome sequencing and annotation.</title>
        <authorList>
            <consortium name="The Broad Institute Genomics Platform"/>
            <consortium name="The Broad Institute Genome Sequencing Center for Infectious Disease"/>
            <person name="Wu L."/>
            <person name="Ma J."/>
        </authorList>
    </citation>
    <scope>NUCLEOTIDE SEQUENCE [LARGE SCALE GENOMIC DNA]</scope>
    <source>
        <strain evidence="3">CCM 7043</strain>
    </source>
</reference>
<comment type="caution">
    <text evidence="2">The sequence shown here is derived from an EMBL/GenBank/DDBJ whole genome shotgun (WGS) entry which is preliminary data.</text>
</comment>
<feature type="transmembrane region" description="Helical" evidence="1">
    <location>
        <begin position="133"/>
        <end position="159"/>
    </location>
</feature>
<proteinExistence type="predicted"/>
<protein>
    <submittedName>
        <fullName evidence="2">DUF4386 domain-containing protein</fullName>
    </submittedName>
</protein>
<name>A0ABW4VEZ1_9MICO</name>
<organism evidence="2 3">
    <name type="scientific">Promicromonospora aerolata</name>
    <dbReference type="NCBI Taxonomy" id="195749"/>
    <lineage>
        <taxon>Bacteria</taxon>
        <taxon>Bacillati</taxon>
        <taxon>Actinomycetota</taxon>
        <taxon>Actinomycetes</taxon>
        <taxon>Micrococcales</taxon>
        <taxon>Promicromonosporaceae</taxon>
        <taxon>Promicromonospora</taxon>
    </lineage>
</organism>
<dbReference type="EMBL" id="JBHUHF010000001">
    <property type="protein sequence ID" value="MFD2028208.1"/>
    <property type="molecule type" value="Genomic_DNA"/>
</dbReference>
<dbReference type="InterPro" id="IPR025495">
    <property type="entry name" value="DUF4386"/>
</dbReference>
<feature type="transmembrane region" description="Helical" evidence="1">
    <location>
        <begin position="194"/>
        <end position="215"/>
    </location>
</feature>
<evidence type="ECO:0000313" key="3">
    <source>
        <dbReference type="Proteomes" id="UP001597338"/>
    </source>
</evidence>
<feature type="transmembrane region" description="Helical" evidence="1">
    <location>
        <begin position="90"/>
        <end position="113"/>
    </location>
</feature>
<feature type="transmembrane region" description="Helical" evidence="1">
    <location>
        <begin position="16"/>
        <end position="36"/>
    </location>
</feature>
<dbReference type="Pfam" id="PF14329">
    <property type="entry name" value="DUF4386"/>
    <property type="match status" value="1"/>
</dbReference>
<evidence type="ECO:0000313" key="2">
    <source>
        <dbReference type="EMBL" id="MFD2028208.1"/>
    </source>
</evidence>
<keyword evidence="1" id="KW-0812">Transmembrane</keyword>
<keyword evidence="3" id="KW-1185">Reference proteome</keyword>
<accession>A0ABW4VEZ1</accession>
<gene>
    <name evidence="2" type="ORF">ACFSL2_22110</name>
</gene>
<feature type="transmembrane region" description="Helical" evidence="1">
    <location>
        <begin position="56"/>
        <end position="78"/>
    </location>
</feature>